<evidence type="ECO:0000313" key="1">
    <source>
        <dbReference type="EMBL" id="CAE0811665.1"/>
    </source>
</evidence>
<dbReference type="AlphaFoldDB" id="A0A7S4CZV7"/>
<proteinExistence type="predicted"/>
<organism evidence="1">
    <name type="scientific">Eutreptiella gymnastica</name>
    <dbReference type="NCBI Taxonomy" id="73025"/>
    <lineage>
        <taxon>Eukaryota</taxon>
        <taxon>Discoba</taxon>
        <taxon>Euglenozoa</taxon>
        <taxon>Euglenida</taxon>
        <taxon>Spirocuta</taxon>
        <taxon>Euglenophyceae</taxon>
        <taxon>Eutreptiales</taxon>
        <taxon>Eutreptiaceae</taxon>
        <taxon>Eutreptiella</taxon>
    </lineage>
</organism>
<sequence>MGCELLTLHTVPLIDSASLCWLAFWPLLAVKALWSQLRTAAPGPASLLIDVHALRRCPGGHGLLNEVVATLQLQLRLGNGSSRLRCVSLAPAAPLQLLQLCPAS</sequence>
<name>A0A7S4CZV7_9EUGL</name>
<reference evidence="1" key="1">
    <citation type="submission" date="2021-01" db="EMBL/GenBank/DDBJ databases">
        <authorList>
            <person name="Corre E."/>
            <person name="Pelletier E."/>
            <person name="Niang G."/>
            <person name="Scheremetjew M."/>
            <person name="Finn R."/>
            <person name="Kale V."/>
            <person name="Holt S."/>
            <person name="Cochrane G."/>
            <person name="Meng A."/>
            <person name="Brown T."/>
            <person name="Cohen L."/>
        </authorList>
    </citation>
    <scope>NUCLEOTIDE SEQUENCE</scope>
    <source>
        <strain evidence="1">CCMP1594</strain>
    </source>
</reference>
<accession>A0A7S4CZV7</accession>
<dbReference type="EMBL" id="HBJA01064642">
    <property type="protein sequence ID" value="CAE0811665.1"/>
    <property type="molecule type" value="Transcribed_RNA"/>
</dbReference>
<gene>
    <name evidence="1" type="ORF">EGYM00163_LOCUS22813</name>
</gene>
<protein>
    <submittedName>
        <fullName evidence="1">Uncharacterized protein</fullName>
    </submittedName>
</protein>